<keyword evidence="8" id="KW-0413">Isomerase</keyword>
<proteinExistence type="inferred from homology"/>
<evidence type="ECO:0000256" key="3">
    <source>
        <dbReference type="ARBA" id="ARBA00022723"/>
    </source>
</evidence>
<dbReference type="CDD" id="cd04697">
    <property type="entry name" value="NUDIX_Hydrolase"/>
    <property type="match status" value="1"/>
</dbReference>
<organism evidence="8 9">
    <name type="scientific">Candidatus Electrothrix marina</name>
    <dbReference type="NCBI Taxonomy" id="1859130"/>
    <lineage>
        <taxon>Bacteria</taxon>
        <taxon>Pseudomonadati</taxon>
        <taxon>Thermodesulfobacteriota</taxon>
        <taxon>Desulfobulbia</taxon>
        <taxon>Desulfobulbales</taxon>
        <taxon>Desulfobulbaceae</taxon>
        <taxon>Candidatus Electrothrix</taxon>
    </lineage>
</organism>
<sequence>MYTPGEEIVRIVDEHNRELGELPRRLMREQRLVHRASYILVFNAAGELFIQKRTTTKDVYPGCWDVAAGGVVQAGETYEQSAERELAEELGVGPVKLNFLFDQYYEDQENRVWGRIFTCVHEGPFTLQAEEVEYGRFMLPNTALDLSRSESFTPDGILVLEKLLARKEENSGITEQVC</sequence>
<evidence type="ECO:0000256" key="2">
    <source>
        <dbReference type="ARBA" id="ARBA00005582"/>
    </source>
</evidence>
<evidence type="ECO:0000259" key="7">
    <source>
        <dbReference type="PROSITE" id="PS51462"/>
    </source>
</evidence>
<keyword evidence="9" id="KW-1185">Reference proteome</keyword>
<keyword evidence="4" id="KW-0378">Hydrolase</keyword>
<feature type="binding site" evidence="6">
    <location>
        <position position="89"/>
    </location>
    <ligand>
        <name>Mg(2+)</name>
        <dbReference type="ChEBI" id="CHEBI:18420"/>
    </ligand>
</feature>
<keyword evidence="5 6" id="KW-0460">Magnesium</keyword>
<dbReference type="InterPro" id="IPR015797">
    <property type="entry name" value="NUDIX_hydrolase-like_dom_sf"/>
</dbReference>
<dbReference type="GO" id="GO:0016853">
    <property type="term" value="F:isomerase activity"/>
    <property type="evidence" value="ECO:0007669"/>
    <property type="project" value="UniProtKB-KW"/>
</dbReference>
<dbReference type="InterPro" id="IPR024195">
    <property type="entry name" value="NUDIX_hydrolase_YfcD_pred"/>
</dbReference>
<evidence type="ECO:0000256" key="1">
    <source>
        <dbReference type="ARBA" id="ARBA00001946"/>
    </source>
</evidence>
<gene>
    <name evidence="8" type="ORF">VU01_10324</name>
</gene>
<protein>
    <submittedName>
        <fullName evidence="8">Isopentenyldiphosphate isomerase</fullName>
    </submittedName>
</protein>
<evidence type="ECO:0000256" key="6">
    <source>
        <dbReference type="PIRSR" id="PIRSR017340-1"/>
    </source>
</evidence>
<dbReference type="Pfam" id="PF00293">
    <property type="entry name" value="NUDIX"/>
    <property type="match status" value="1"/>
</dbReference>
<comment type="similarity">
    <text evidence="2">Belongs to the Nudix hydrolase family.</text>
</comment>
<comment type="cofactor">
    <cofactor evidence="1">
        <name>Mg(2+)</name>
        <dbReference type="ChEBI" id="CHEBI:18420"/>
    </cofactor>
</comment>
<accession>A0A444JGD3</accession>
<evidence type="ECO:0000313" key="9">
    <source>
        <dbReference type="Proteomes" id="UP000288892"/>
    </source>
</evidence>
<comment type="caution">
    <text evidence="8">The sequence shown here is derived from an EMBL/GenBank/DDBJ whole genome shotgun (WGS) entry which is preliminary data.</text>
</comment>
<feature type="domain" description="Nudix hydrolase" evidence="7">
    <location>
        <begin position="32"/>
        <end position="160"/>
    </location>
</feature>
<dbReference type="Gene3D" id="3.90.79.10">
    <property type="entry name" value="Nucleoside Triphosphate Pyrophosphohydrolase"/>
    <property type="match status" value="1"/>
</dbReference>
<dbReference type="PIRSF" id="PIRSF017340">
    <property type="entry name" value="Nudix_hydro"/>
    <property type="match status" value="1"/>
</dbReference>
<dbReference type="InterPro" id="IPR000086">
    <property type="entry name" value="NUDIX_hydrolase_dom"/>
</dbReference>
<dbReference type="EMBL" id="MTKS01000032">
    <property type="protein sequence ID" value="RWX52170.1"/>
    <property type="molecule type" value="Genomic_DNA"/>
</dbReference>
<dbReference type="Proteomes" id="UP000288892">
    <property type="component" value="Unassembled WGS sequence"/>
</dbReference>
<keyword evidence="3 6" id="KW-0479">Metal-binding</keyword>
<evidence type="ECO:0000256" key="5">
    <source>
        <dbReference type="ARBA" id="ARBA00022842"/>
    </source>
</evidence>
<evidence type="ECO:0000256" key="4">
    <source>
        <dbReference type="ARBA" id="ARBA00022801"/>
    </source>
</evidence>
<dbReference type="PANTHER" id="PTHR10885">
    <property type="entry name" value="ISOPENTENYL-DIPHOSPHATE DELTA-ISOMERASE"/>
    <property type="match status" value="1"/>
</dbReference>
<dbReference type="AlphaFoldDB" id="A0A444JGD3"/>
<dbReference type="GO" id="GO:0046872">
    <property type="term" value="F:metal ion binding"/>
    <property type="evidence" value="ECO:0007669"/>
    <property type="project" value="UniProtKB-KW"/>
</dbReference>
<reference evidence="8 9" key="1">
    <citation type="submission" date="2017-01" db="EMBL/GenBank/DDBJ databases">
        <title>The cable genome- insights into the physiology and evolution of filamentous bacteria capable of sulfide oxidation via long distance electron transfer.</title>
        <authorList>
            <person name="Schreiber L."/>
            <person name="Bjerg J.T."/>
            <person name="Boggild A."/>
            <person name="Van De Vossenberg J."/>
            <person name="Meysman F."/>
            <person name="Nielsen L.P."/>
            <person name="Schramm A."/>
            <person name="Kjeldsen K.U."/>
        </authorList>
    </citation>
    <scope>NUCLEOTIDE SEQUENCE [LARGE SCALE GENOMIC DNA]</scope>
    <source>
        <strain evidence="8">A5</strain>
    </source>
</reference>
<dbReference type="PANTHER" id="PTHR10885:SF0">
    <property type="entry name" value="ISOPENTENYL-DIPHOSPHATE DELTA-ISOMERASE"/>
    <property type="match status" value="1"/>
</dbReference>
<dbReference type="GO" id="GO:0016817">
    <property type="term" value="F:hydrolase activity, acting on acid anhydrides"/>
    <property type="evidence" value="ECO:0007669"/>
    <property type="project" value="InterPro"/>
</dbReference>
<dbReference type="PROSITE" id="PS51462">
    <property type="entry name" value="NUDIX"/>
    <property type="match status" value="1"/>
</dbReference>
<dbReference type="SUPFAM" id="SSF55811">
    <property type="entry name" value="Nudix"/>
    <property type="match status" value="1"/>
</dbReference>
<name>A0A444JGD3_9BACT</name>
<evidence type="ECO:0000313" key="8">
    <source>
        <dbReference type="EMBL" id="RWX52170.1"/>
    </source>
</evidence>
<feature type="binding site" evidence="6">
    <location>
        <position position="85"/>
    </location>
    <ligand>
        <name>Mg(2+)</name>
        <dbReference type="ChEBI" id="CHEBI:18420"/>
    </ligand>
</feature>
<dbReference type="NCBIfam" id="NF011922">
    <property type="entry name" value="PRK15393.1"/>
    <property type="match status" value="1"/>
</dbReference>